<name>A0AA38HDA8_9TREE</name>
<dbReference type="Proteomes" id="UP001164286">
    <property type="component" value="Unassembled WGS sequence"/>
</dbReference>
<keyword evidence="1" id="KW-0732">Signal</keyword>
<dbReference type="AlphaFoldDB" id="A0AA38HDA8"/>
<sequence>MNIRALLGLPLNLVALLTRRIASPLAPALSSGIAYRSATTMSIDSSKMSVLEAPLQPLTKEGDSSHPTGYQRDGYCWGIRQDPGQHYVGAVVTDEFLRFSKENGNDLMTPRPGFAGLKDGCKWCLCVNRWKEALTASDRLGERVVPRVDLSATALASLKTLKMEDLQKHSVSK</sequence>
<dbReference type="Pfam" id="PF09996">
    <property type="entry name" value="DUF2237"/>
    <property type="match status" value="1"/>
</dbReference>
<evidence type="ECO:0000256" key="1">
    <source>
        <dbReference type="SAM" id="SignalP"/>
    </source>
</evidence>
<gene>
    <name evidence="2" type="ORF">MKK02DRAFT_42703</name>
</gene>
<dbReference type="GeneID" id="77731326"/>
<reference evidence="2" key="1">
    <citation type="journal article" date="2022" name="G3 (Bethesda)">
        <title>High quality genome of the basidiomycete yeast Dioszegia hungarica PDD-24b-2 isolated from cloud water.</title>
        <authorList>
            <person name="Jarrige D."/>
            <person name="Haridas S."/>
            <person name="Bleykasten-Grosshans C."/>
            <person name="Joly M."/>
            <person name="Nadalig T."/>
            <person name="Sancelme M."/>
            <person name="Vuilleumier S."/>
            <person name="Grigoriev I.V."/>
            <person name="Amato P."/>
            <person name="Bringel F."/>
        </authorList>
    </citation>
    <scope>NUCLEOTIDE SEQUENCE</scope>
    <source>
        <strain evidence="2">PDD-24b-2</strain>
    </source>
</reference>
<organism evidence="2 3">
    <name type="scientific">Dioszegia hungarica</name>
    <dbReference type="NCBI Taxonomy" id="4972"/>
    <lineage>
        <taxon>Eukaryota</taxon>
        <taxon>Fungi</taxon>
        <taxon>Dikarya</taxon>
        <taxon>Basidiomycota</taxon>
        <taxon>Agaricomycotina</taxon>
        <taxon>Tremellomycetes</taxon>
        <taxon>Tremellales</taxon>
        <taxon>Bulleribasidiaceae</taxon>
        <taxon>Dioszegia</taxon>
    </lineage>
</organism>
<dbReference type="RefSeq" id="XP_052948093.1">
    <property type="nucleotide sequence ID" value="XM_053092121.1"/>
</dbReference>
<dbReference type="Gene3D" id="3.30.56.110">
    <property type="entry name" value="Protein of unknown function DUF2237"/>
    <property type="match status" value="1"/>
</dbReference>
<proteinExistence type="predicted"/>
<feature type="signal peptide" evidence="1">
    <location>
        <begin position="1"/>
        <end position="22"/>
    </location>
</feature>
<keyword evidence="3" id="KW-1185">Reference proteome</keyword>
<feature type="chain" id="PRO_5041330382" evidence="1">
    <location>
        <begin position="23"/>
        <end position="173"/>
    </location>
</feature>
<protein>
    <submittedName>
        <fullName evidence="2">Uncharacterized protein</fullName>
    </submittedName>
</protein>
<evidence type="ECO:0000313" key="3">
    <source>
        <dbReference type="Proteomes" id="UP001164286"/>
    </source>
</evidence>
<evidence type="ECO:0000313" key="2">
    <source>
        <dbReference type="EMBL" id="KAI9638316.1"/>
    </source>
</evidence>
<dbReference type="InterPro" id="IPR018714">
    <property type="entry name" value="DUF2237"/>
</dbReference>
<dbReference type="EMBL" id="JAKWFO010000003">
    <property type="protein sequence ID" value="KAI9638316.1"/>
    <property type="molecule type" value="Genomic_DNA"/>
</dbReference>
<dbReference type="PANTHER" id="PTHR37466:SF1">
    <property type="entry name" value="SLR1628 PROTEIN"/>
    <property type="match status" value="1"/>
</dbReference>
<accession>A0AA38HDA8</accession>
<comment type="caution">
    <text evidence="2">The sequence shown here is derived from an EMBL/GenBank/DDBJ whole genome shotgun (WGS) entry which is preliminary data.</text>
</comment>
<dbReference type="PANTHER" id="PTHR37466">
    <property type="entry name" value="SLR1628 PROTEIN"/>
    <property type="match status" value="1"/>
</dbReference>